<dbReference type="InterPro" id="IPR001584">
    <property type="entry name" value="Integrase_cat-core"/>
</dbReference>
<dbReference type="InterPro" id="IPR051917">
    <property type="entry name" value="Transposase-Integrase"/>
</dbReference>
<organism evidence="2 3">
    <name type="scientific">Dolosigranulum pigrum</name>
    <dbReference type="NCBI Taxonomy" id="29394"/>
    <lineage>
        <taxon>Bacteria</taxon>
        <taxon>Bacillati</taxon>
        <taxon>Bacillota</taxon>
        <taxon>Bacilli</taxon>
        <taxon>Lactobacillales</taxon>
        <taxon>Carnobacteriaceae</taxon>
        <taxon>Dolosigranulum</taxon>
    </lineage>
</organism>
<feature type="domain" description="Integrase catalytic" evidence="1">
    <location>
        <begin position="224"/>
        <end position="391"/>
    </location>
</feature>
<name>A0A516GGM7_9LACT</name>
<dbReference type="InterPro" id="IPR012337">
    <property type="entry name" value="RNaseH-like_sf"/>
</dbReference>
<dbReference type="SUPFAM" id="SSF53098">
    <property type="entry name" value="Ribonuclease H-like"/>
    <property type="match status" value="1"/>
</dbReference>
<gene>
    <name evidence="2" type="ORF">FNV33_00815</name>
</gene>
<dbReference type="GO" id="GO:0032196">
    <property type="term" value="P:transposition"/>
    <property type="evidence" value="ECO:0007669"/>
    <property type="project" value="TreeGrafter"/>
</dbReference>
<dbReference type="InterPro" id="IPR053392">
    <property type="entry name" value="Transposase_IS30-like"/>
</dbReference>
<dbReference type="EMBL" id="CP041626">
    <property type="protein sequence ID" value="QDO90668.1"/>
    <property type="molecule type" value="Genomic_DNA"/>
</dbReference>
<evidence type="ECO:0000313" key="3">
    <source>
        <dbReference type="Proteomes" id="UP000315953"/>
    </source>
</evidence>
<dbReference type="PANTHER" id="PTHR10948:SF23">
    <property type="entry name" value="TRANSPOSASE INSI FOR INSERTION SEQUENCE ELEMENT IS30A-RELATED"/>
    <property type="match status" value="1"/>
</dbReference>
<dbReference type="AlphaFoldDB" id="A0A516GGM7"/>
<dbReference type="GO" id="GO:0015074">
    <property type="term" value="P:DNA integration"/>
    <property type="evidence" value="ECO:0007669"/>
    <property type="project" value="InterPro"/>
</dbReference>
<dbReference type="InterPro" id="IPR036397">
    <property type="entry name" value="RNaseH_sf"/>
</dbReference>
<sequence length="396" mass="46041">MQEGKHLKKAIFSVNLIVSTLIQKGQRNMTQVKCTKLKPKGKHLDEDDREYLEKMARQNCQLPKNKRLTQADMADELGVHPSIISRELRRGQVTQKDPLWREYTIYSASAVQEKIDKGKTNKGPDSEFSPGDSVLKAIETIIISQKYSPYAALQHLKKGDKFTHDQLPCLRTIYHYINADKFEKLTQDHLPREGQTQRRTYHHVKKRKKVVPPNRLIKHRSESINNREEDGHWEMDCVESGKGHSKTCLLTLVERKTRKSIIRKMTSQTQVQVLKQLDELEDSLGTERFKQQFKSITVDNGSEFLDYETLEGTVKSRENKRTHLFYCQPYSSYERGSNEQMHTLLQRFIPKGSDISQWSLNEIKEIENTINDYPRLLFDGLSANEKFEAFQEAIAS</sequence>
<protein>
    <submittedName>
        <fullName evidence="2">IS30 family transposase</fullName>
    </submittedName>
</protein>
<dbReference type="PANTHER" id="PTHR10948">
    <property type="entry name" value="TRANSPOSASE"/>
    <property type="match status" value="1"/>
</dbReference>
<dbReference type="KEGG" id="dpm:FNV33_00815"/>
<dbReference type="GO" id="GO:0004803">
    <property type="term" value="F:transposase activity"/>
    <property type="evidence" value="ECO:0007669"/>
    <property type="project" value="TreeGrafter"/>
</dbReference>
<dbReference type="GO" id="GO:0005829">
    <property type="term" value="C:cytosol"/>
    <property type="evidence" value="ECO:0007669"/>
    <property type="project" value="TreeGrafter"/>
</dbReference>
<accession>A0A516GGM7</accession>
<dbReference type="GO" id="GO:0003676">
    <property type="term" value="F:nucleic acid binding"/>
    <property type="evidence" value="ECO:0007669"/>
    <property type="project" value="InterPro"/>
</dbReference>
<evidence type="ECO:0000313" key="2">
    <source>
        <dbReference type="EMBL" id="QDO90668.1"/>
    </source>
</evidence>
<dbReference type="NCBIfam" id="NF033563">
    <property type="entry name" value="transpos_IS30"/>
    <property type="match status" value="1"/>
</dbReference>
<dbReference type="Gene3D" id="3.30.420.10">
    <property type="entry name" value="Ribonuclease H-like superfamily/Ribonuclease H"/>
    <property type="match status" value="1"/>
</dbReference>
<dbReference type="Proteomes" id="UP000315953">
    <property type="component" value="Chromosome"/>
</dbReference>
<dbReference type="Pfam" id="PF00665">
    <property type="entry name" value="rve"/>
    <property type="match status" value="1"/>
</dbReference>
<evidence type="ECO:0000259" key="1">
    <source>
        <dbReference type="PROSITE" id="PS50994"/>
    </source>
</evidence>
<reference evidence="2 3" key="1">
    <citation type="submission" date="2019-07" db="EMBL/GenBank/DDBJ databases">
        <title>Genome assembly of a nasal isolate of Dolosigranulum pigrum from a chronic sinusitis patient.</title>
        <authorList>
            <person name="Baig S."/>
            <person name="Overballe-Petersen S."/>
            <person name="Kaspar U."/>
            <person name="Rendboe A."/>
            <person name="de Man T."/>
            <person name="Liu C."/>
            <person name="Price L.B."/>
            <person name="Stegger M."/>
            <person name="Becker K."/>
            <person name="Skytt Andersen P."/>
        </authorList>
    </citation>
    <scope>NUCLEOTIDE SEQUENCE [LARGE SCALE GENOMIC DNA]</scope>
    <source>
        <strain evidence="2 3">83VPs-KB5</strain>
    </source>
</reference>
<proteinExistence type="predicted"/>
<dbReference type="PROSITE" id="PS50994">
    <property type="entry name" value="INTEGRASE"/>
    <property type="match status" value="1"/>
</dbReference>